<dbReference type="Pfam" id="PF23297">
    <property type="entry name" value="ACP_SdgA_C"/>
    <property type="match status" value="1"/>
</dbReference>
<dbReference type="SUPFAM" id="SSF53901">
    <property type="entry name" value="Thiolase-like"/>
    <property type="match status" value="3"/>
</dbReference>
<dbReference type="SUPFAM" id="SSF52151">
    <property type="entry name" value="FabD/lysophospholipase-like"/>
    <property type="match status" value="1"/>
</dbReference>
<dbReference type="Pfam" id="PF00109">
    <property type="entry name" value="ketoacyl-synt"/>
    <property type="match status" value="1"/>
</dbReference>
<dbReference type="PROSITE" id="PS50075">
    <property type="entry name" value="CARRIER"/>
    <property type="match status" value="1"/>
</dbReference>
<protein>
    <submittedName>
        <fullName evidence="15">Uncharacterized protein</fullName>
    </submittedName>
</protein>
<dbReference type="GO" id="GO:0004312">
    <property type="term" value="F:fatty acid synthase activity"/>
    <property type="evidence" value="ECO:0007669"/>
    <property type="project" value="TreeGrafter"/>
</dbReference>
<evidence type="ECO:0000313" key="14">
    <source>
        <dbReference type="EMBL" id="CAE0836252.1"/>
    </source>
</evidence>
<sequence length="3685" mass="394842">MAPNDVSNEISIIGMGMRLPGGVTTKEAFWDLLCQPEPAIRQVPEGRGWTAAEYVCKEGKVGCTVTDRAGWVDDVDRFDPAAFKISPKEAAEMDPQQRLTLECSYEALLDAYVNPTSLAGTNTGVFVGAGIAEYMAMAFSDPNNMTMHTMSGNSLAVIANRVSNIWDLRGPSLTTDTACSSAMTALHLGVQALKTGDCDLAIVVGVNSLLGPSPFIGFTQAQMLSPTGTSRPFDQNANGFVRGEGCGVLILKRTADIVASDPGRIYAYVRGSGINEDGKTKSLTMPSEEAQHDLMADVIRKSGTTPEDIVFVEAHGTGTKVGDPIEARSIVRSTLGSRSQVAVGSAKGHVGHLETAAGIVGVLKATLILYNNQIPPTAGFTKLSDNIENTIRIPSSVEELPMPASGNAPCTSINSYGFGGSNGYAILAQAPKAESKAASPQPTVLALSSHFADGVEKSEKTWKALTVAPEGVAIGAAVSTACRPPQRYRKVLIAEPGAPLTKAQSVAGERVGASPAVLFAFGGQGSQYAEMGRALYDQFPVFRRTIDELCAEYKQLSTIDLQKEHGFCQRDIPEESLGSVMVSVPSTVFVQCALVELLTDAGISAAAAVGHSTGEIVAAYTAGCIDKTALVKVTHARAAAQCAMKEGAMAAWAAPAKDAEAVVAQLGLQDKVCVSCINTATGVTLSGEKEAVEKLIAHGKSLNPPVRCTVLPITRAYHSPHVDEVRAKFLQLAEGVVSQAPHKCPLLSATFGKQQGTATDPEYFFENMRRPVLFEKACVAVASLAAAGVEPKVVLEVSPHAVLMPYLSENLNEMKYVPCLNKKRPGATHMLMALGTLFTSGVEVDWAKALSPAIEQASGDLKIPSLVWQHKDPIRSVTWVLPYSHNQKGAPALLQVPKPQEGRQRALSDAAAREAAEGSNQLLITPEKQEYLRDHIVDGECVLPGAFYVCAAVQRGHMLQNAGFHRYLSLHDKFMKEDAKGGVPLNIVADGPRMALCSNGDPETNEHFSCFLPRFPPAQPELMFKGKVAELKAKFAEQARVGGGDVNLNSAYTSLETFSGLKFGPAFRRMTSLRVARDGCEALASITPPDVDSRRDDAARVMHPSVLDGAFQALAFLHGLDSDMFVPNAIKQMFIVHPCSGAPEVLAHAALKHVSRDVVIGDIDIYDANSGEVAVIIRGLTLRRAPSGKSKAPRLYATKLQTLGLQTAPTPCPEAFDDLLTLVRNTLSTGRVVRILGLPGSNGVMEKLAKELSLSGPKESAVCPLRNSQLVLVTMDETMTGQAVHRVVDAGAVVAGSWDVLVCGNDADLHGDTRTPVAQRFLNDGGILCGATCWVRFEKKEAVDTSALKVEVLGSDAFGSGVARADAEYVIDCRADVGAASALMKDIMAAKQSPTVVCLVPYDEAQTGGVLAVKDRALALRGWCRCARNETGLDVLSLQVPFPVTAETAGKVLELLGRKAPDQELKLSADGKWEVPRILPVIGGASVATETEDVRLQVGRPGQLSSLHWHPLQADFEDVREDEVQVQVSAVSMHFKDVMLAMGMLGDFKPIIGMECAGTVTRVGSGVKNFKIGDQVMCLAMSTSVGEERSALFGTKCISKERQTVLMPKRDDLSFVEAAGFLGVMATAWHALVKVAQLSKEDTVLIHSTLGGVGQAALQIALNTGCRIIGSAGNAEKRSALLDMGCHMVMDSRNPSEFVSKVMEFTEGRGVDVVLNSLAGDGQAETLKCVAPCGRFVEIGKRDILMDKRMGLGALKENVTFFSVHLDLLDQTHPHKVRALIDECTEMLANGKLKPTPTQVFPADQVVDAFKLMASGKHQGKIVVEIPKNFKPSTVDAQTGQPRLPQTLFPANGSVLVTGGTRGLGLEVGRWAADKGARHLILLTSSGDIPAKSTLVMEAIKATHPGITIDCVTCDVRDAAQVKKVFAEASPSITSVFHAANQYSAEDCTTLTDANLMGPTWDIKVQGAANIQKAAAETNSQISAMIMFTSLAGIHGNKGQSLYVAANAAMQKLAEEMRTTKSAIPAIALDFPIVVGAGRLADFRNTAELQLNTGRGFGVISFSRLEGLLERIMASPWAYPPHMTMDTPHSDSPQAWAGYHQLNKNLMLFEHLTPSLGVAEEDDDEEAEGGGGGAAGAGQSPEEIQQAVLEKIAFVLGAGTDDLEMDVPLPEMGVDSLAAVELANWGQSQYGATVSQTEFLSGLTPKGFLDRVLESAAASGAPKAAPKAKKPKADKPAAPTPAAPTPAPAAAPAAPKPAIVDDVPVQTYSRPAAASYEPVAAGSAAAMPVASSTGGQFGERTISLTETLNPKTLREIVQSVKGERRAPAQVLVFKGSNSPHFCTGMDLKAATFGDDQMSEGLEEFAKLHQALEDATMPTIAVCHGATRGGGMLFPCHATIVLAITGATFGFPEIRQGGLPGVVSVAAKKRLNPTTCKRWMCTGDAYSAEAAMQAGLVDFVGTPEEVDRELRRLLSRFRSMDSELLEKCYTKCPAGNVDQALLAMGSLDKRDRVREREPDALVNLSLDPETGVCVLELNDPTHCNAIDWAMADDLMRAIKKLKEMRDEVDANGAQKVRAIVFQGAGDHFCVGVNPYNFIRRTKQLPVITSGQITYEIYRAFVALRDIGCPVVAVVHGKAMGGGLAACLNADYRIAHEGTLFNYGNLPRGVCPGLLLSHNLGMTVGHKNATDLYMNDITATAHEAQGMGLVNEVYSTVELAKAKGFEFAARLASFPVTGVKNTLSLMRPPIDEQRLARECMGIARCNKVGNAFSGAWKAAERRTGEEGSRFGSGAQQPKQAIAAKPVQAPAQPLVTITAPKHTEPNYNAWPNHQEYLDAVTKDVPTMAACNLKAAPQGPSRVFLTGASGFLGAFIIRDLLAEGHTVSCLVRADDKKAAMGRLQQNMKDYGIWSPDYAASLKVYCGDLESKNFGLKADEWAEAARENCVFIHNGADVNFSCAVEELLPTNVEGTKTALRMAAEGGMRFCHVSSLSVFSLYHFVGEASTKRPDPRILINGYARSKWLAEQCVWVAGERGMEVTVVRPGRIMGDSQTGAANLKDWFARYLLTCVQMQRAWNVDHQTDMTQVDGVSALIVQSALSKFVSGGCYHAVSLENLHTIDITSYLVSQGYKMDPVDYGWWMDRVKSLATSAMQPLLNTFAALPVKETDGQVMRFSSDMPHRNGSGLAQLERMVRWMREKGFLPGPQHPAGSLPLPRGTKASADSAPTPAPVSMPKMQPIKVAETTPAPQTVQAAVSSSGARNAGIHAIEIYTPNHCVDQSAMEQHHGCPGKYTAGLLQEQIGFCGDDEDSVSMALTVVTKLLKRTGIPLDRIGRLEVGTESLLDRSKSIKTHLMSIFQEAGCYDIEGVDNYNACYGGTAAFLNSMGWLQSEGWDGRLALVVCVDIADFADHQAFLNGASAVALLLGPDAPVVLMKERASCMINSWDFYKPVGWKDAYPLMPDGKHSVDCYMACLDMCYNKLSTKVAANGGNGNLVEDNDYFVNHCTSTYLCKRAFKRVCENAYPKSDEKVESIFGCTGPAGGMTIKLKEQQTLYETKAEPATWITKRVGSSYTASCYTNMYSLFATIAEGMIGKTVVVYSYGSGSAATMYRLRIDNLPTFDRDVFKRLDARVKHEPDNYVKMIEAYTASTYGRTDFKPTEWGGKQDGVYYLSEVDELGKRSYKVHAA</sequence>
<dbReference type="CDD" id="cd00833">
    <property type="entry name" value="PKS"/>
    <property type="match status" value="1"/>
</dbReference>
<feature type="region of interest" description="N-terminal hotdog fold" evidence="8">
    <location>
        <begin position="898"/>
        <end position="1019"/>
    </location>
</feature>
<organism evidence="15">
    <name type="scientific">Eutreptiella gymnastica</name>
    <dbReference type="NCBI Taxonomy" id="73025"/>
    <lineage>
        <taxon>Eukaryota</taxon>
        <taxon>Discoba</taxon>
        <taxon>Euglenozoa</taxon>
        <taxon>Euglenida</taxon>
        <taxon>Spirocuta</taxon>
        <taxon>Euglenophyceae</taxon>
        <taxon>Eutreptiales</taxon>
        <taxon>Eutreptiaceae</taxon>
        <taxon>Eutreptiella</taxon>
    </lineage>
</organism>
<reference evidence="15" key="1">
    <citation type="submission" date="2021-01" db="EMBL/GenBank/DDBJ databases">
        <authorList>
            <person name="Corre E."/>
            <person name="Pelletier E."/>
            <person name="Niang G."/>
            <person name="Scheremetjew M."/>
            <person name="Finn R."/>
            <person name="Kale V."/>
            <person name="Holt S."/>
            <person name="Cochrane G."/>
            <person name="Meng A."/>
            <person name="Brown T."/>
            <person name="Cohen L."/>
        </authorList>
    </citation>
    <scope>NUCLEOTIDE SEQUENCE</scope>
    <source>
        <strain evidence="15">CCMP1594</strain>
    </source>
</reference>
<evidence type="ECO:0000256" key="1">
    <source>
        <dbReference type="ARBA" id="ARBA00007061"/>
    </source>
</evidence>
<dbReference type="InterPro" id="IPR013120">
    <property type="entry name" value="FAR_NAD-bd"/>
</dbReference>
<dbReference type="GO" id="GO:0010142">
    <property type="term" value="P:farnesyl diphosphate biosynthetic process, mevalonate pathway"/>
    <property type="evidence" value="ECO:0007669"/>
    <property type="project" value="InterPro"/>
</dbReference>
<dbReference type="Gene3D" id="3.30.70.3290">
    <property type="match status" value="1"/>
</dbReference>
<keyword evidence="2" id="KW-0596">Phosphopantetheine</keyword>
<dbReference type="InterPro" id="IPR014043">
    <property type="entry name" value="Acyl_transferase_dom"/>
</dbReference>
<feature type="region of interest" description="Disordered" evidence="10">
    <location>
        <begin position="2120"/>
        <end position="2142"/>
    </location>
</feature>
<dbReference type="Pfam" id="PF08540">
    <property type="entry name" value="HMG_CoA_synt_C"/>
    <property type="match status" value="1"/>
</dbReference>
<feature type="domain" description="PKS/mFAS DH" evidence="13">
    <location>
        <begin position="898"/>
        <end position="1191"/>
    </location>
</feature>
<dbReference type="Gene3D" id="3.40.47.10">
    <property type="match status" value="2"/>
</dbReference>
<dbReference type="EMBL" id="HBJA01138309">
    <property type="protein sequence ID" value="CAE0836252.1"/>
    <property type="molecule type" value="Transcribed_RNA"/>
</dbReference>
<dbReference type="Gene3D" id="3.40.50.720">
    <property type="entry name" value="NAD(P)-binding Rossmann-like Domain"/>
    <property type="match status" value="3"/>
</dbReference>
<name>A0A6T2JWM3_9EUGL</name>
<feature type="region of interest" description="C-terminal hotdog fold" evidence="8">
    <location>
        <begin position="1040"/>
        <end position="1191"/>
    </location>
</feature>
<dbReference type="CDD" id="cd00827">
    <property type="entry name" value="init_cond_enzymes"/>
    <property type="match status" value="1"/>
</dbReference>
<evidence type="ECO:0000256" key="8">
    <source>
        <dbReference type="PROSITE-ProRule" id="PRU01363"/>
    </source>
</evidence>
<dbReference type="GO" id="GO:0004315">
    <property type="term" value="F:3-oxoacyl-[acyl-carrier-protein] synthase activity"/>
    <property type="evidence" value="ECO:0007669"/>
    <property type="project" value="InterPro"/>
</dbReference>
<dbReference type="SUPFAM" id="SSF55048">
    <property type="entry name" value="Probable ACP-binding domain of malonyl-CoA ACP transacylase"/>
    <property type="match status" value="1"/>
</dbReference>
<dbReference type="GO" id="GO:0004421">
    <property type="term" value="F:hydroxymethylglutaryl-CoA synthase activity"/>
    <property type="evidence" value="ECO:0007669"/>
    <property type="project" value="InterPro"/>
</dbReference>
<dbReference type="SMART" id="SM00822">
    <property type="entry name" value="PKS_KR"/>
    <property type="match status" value="1"/>
</dbReference>
<evidence type="ECO:0000259" key="13">
    <source>
        <dbReference type="PROSITE" id="PS52019"/>
    </source>
</evidence>
<dbReference type="InterPro" id="IPR014031">
    <property type="entry name" value="Ketoacyl_synth_C"/>
</dbReference>
<dbReference type="Pfam" id="PF02801">
    <property type="entry name" value="Ketoacyl-synt_C"/>
    <property type="match status" value="1"/>
</dbReference>
<dbReference type="GO" id="GO:0044550">
    <property type="term" value="P:secondary metabolite biosynthetic process"/>
    <property type="evidence" value="ECO:0007669"/>
    <property type="project" value="UniProtKB-ARBA"/>
</dbReference>
<dbReference type="InterPro" id="IPR036291">
    <property type="entry name" value="NAD(P)-bd_dom_sf"/>
</dbReference>
<dbReference type="SMART" id="SM00827">
    <property type="entry name" value="PKS_AT"/>
    <property type="match status" value="1"/>
</dbReference>
<dbReference type="SUPFAM" id="SSF50129">
    <property type="entry name" value="GroES-like"/>
    <property type="match status" value="1"/>
</dbReference>
<evidence type="ECO:0000256" key="4">
    <source>
        <dbReference type="ARBA" id="ARBA00022679"/>
    </source>
</evidence>
<dbReference type="InterPro" id="IPR001227">
    <property type="entry name" value="Ac_transferase_dom_sf"/>
</dbReference>
<dbReference type="InterPro" id="IPR013968">
    <property type="entry name" value="PKS_KR"/>
</dbReference>
<dbReference type="Pfam" id="PF07993">
    <property type="entry name" value="NAD_binding_4"/>
    <property type="match status" value="1"/>
</dbReference>
<dbReference type="InterPro" id="IPR001753">
    <property type="entry name" value="Enoyl-CoA_hydra/iso"/>
</dbReference>
<dbReference type="SUPFAM" id="SSF47336">
    <property type="entry name" value="ACP-like"/>
    <property type="match status" value="1"/>
</dbReference>
<dbReference type="Gene3D" id="3.90.180.10">
    <property type="entry name" value="Medium-chain alcohol dehydrogenases, catalytic domain"/>
    <property type="match status" value="1"/>
</dbReference>
<comment type="similarity">
    <text evidence="9">Belongs to the enoyl-CoA hydratase/isomerase family.</text>
</comment>
<dbReference type="PROSITE" id="PS52019">
    <property type="entry name" value="PKS_MFAS_DH"/>
    <property type="match status" value="1"/>
</dbReference>
<dbReference type="FunFam" id="3.40.50.720:FF:000209">
    <property type="entry name" value="Polyketide synthase Pks12"/>
    <property type="match status" value="1"/>
</dbReference>
<dbReference type="InterPro" id="IPR057326">
    <property type="entry name" value="KR_dom"/>
</dbReference>
<dbReference type="NCBIfam" id="TIGR01746">
    <property type="entry name" value="Thioester-redct"/>
    <property type="match status" value="1"/>
</dbReference>
<dbReference type="Gene3D" id="3.10.129.110">
    <property type="entry name" value="Polyketide synthase dehydratase"/>
    <property type="match status" value="1"/>
</dbReference>
<dbReference type="EMBL" id="HBJA01138314">
    <property type="protein sequence ID" value="CAE0836257.1"/>
    <property type="molecule type" value="Transcribed_RNA"/>
</dbReference>
<dbReference type="InterPro" id="IPR016036">
    <property type="entry name" value="Malonyl_transacylase_ACP-bd"/>
</dbReference>
<proteinExistence type="inferred from homology"/>
<dbReference type="PROSITE" id="PS52004">
    <property type="entry name" value="KS3_2"/>
    <property type="match status" value="1"/>
</dbReference>
<dbReference type="InterPro" id="IPR049551">
    <property type="entry name" value="PKS_DH_C"/>
</dbReference>
<dbReference type="InterPro" id="IPR011032">
    <property type="entry name" value="GroES-like_sf"/>
</dbReference>
<keyword evidence="4" id="KW-0808">Transferase</keyword>
<dbReference type="Gene3D" id="3.90.226.10">
    <property type="entry name" value="2-enoyl-CoA Hydratase, Chain A, domain 1"/>
    <property type="match status" value="2"/>
</dbReference>
<feature type="domain" description="Carrier" evidence="11">
    <location>
        <begin position="2139"/>
        <end position="2216"/>
    </location>
</feature>
<dbReference type="PANTHER" id="PTHR43775">
    <property type="entry name" value="FATTY ACID SYNTHASE"/>
    <property type="match status" value="1"/>
</dbReference>
<dbReference type="SUPFAM" id="SSF51735">
    <property type="entry name" value="NAD(P)-binding Rossmann-fold domains"/>
    <property type="match status" value="3"/>
</dbReference>
<dbReference type="SMART" id="SM00823">
    <property type="entry name" value="PKS_PP"/>
    <property type="match status" value="1"/>
</dbReference>
<dbReference type="InterPro" id="IPR018201">
    <property type="entry name" value="Ketoacyl_synth_AS"/>
</dbReference>
<keyword evidence="5" id="KW-0511">Multifunctional enzyme</keyword>
<feature type="active site" description="Acyl-thioester intermediate" evidence="6">
    <location>
        <position position="3372"/>
    </location>
</feature>
<dbReference type="GO" id="GO:0006084">
    <property type="term" value="P:acetyl-CoA metabolic process"/>
    <property type="evidence" value="ECO:0007669"/>
    <property type="project" value="InterPro"/>
</dbReference>
<dbReference type="Pfam" id="PF16197">
    <property type="entry name" value="KAsynt_C_assoc"/>
    <property type="match status" value="1"/>
</dbReference>
<dbReference type="Pfam" id="PF08659">
    <property type="entry name" value="KR"/>
    <property type="match status" value="1"/>
</dbReference>
<dbReference type="Pfam" id="PF00698">
    <property type="entry name" value="Acyl_transf_1"/>
    <property type="match status" value="1"/>
</dbReference>
<feature type="active site" description="Proton donor/acceptor" evidence="6">
    <location>
        <position position="3338"/>
    </location>
</feature>
<dbReference type="InterPro" id="IPR014030">
    <property type="entry name" value="Ketoacyl_synth_N"/>
</dbReference>
<dbReference type="InterPro" id="IPR020806">
    <property type="entry name" value="PKS_PP-bd"/>
</dbReference>
<dbReference type="InterPro" id="IPR013746">
    <property type="entry name" value="HMG_CoA_synt_C_dom"/>
</dbReference>
<evidence type="ECO:0000256" key="2">
    <source>
        <dbReference type="ARBA" id="ARBA00022450"/>
    </source>
</evidence>
<dbReference type="InterPro" id="IPR032821">
    <property type="entry name" value="PKS_assoc"/>
</dbReference>
<dbReference type="InterPro" id="IPR016035">
    <property type="entry name" value="Acyl_Trfase/lysoPLipase"/>
</dbReference>
<dbReference type="InterPro" id="IPR013154">
    <property type="entry name" value="ADH-like_N"/>
</dbReference>
<dbReference type="SMART" id="SM00825">
    <property type="entry name" value="PKS_KS"/>
    <property type="match status" value="1"/>
</dbReference>
<dbReference type="InterPro" id="IPR018376">
    <property type="entry name" value="Enoyl-CoA_hyd/isom_CS"/>
</dbReference>
<dbReference type="Pfam" id="PF08240">
    <property type="entry name" value="ADH_N"/>
    <property type="match status" value="1"/>
</dbReference>
<evidence type="ECO:0000256" key="10">
    <source>
        <dbReference type="SAM" id="MobiDB-lite"/>
    </source>
</evidence>
<feature type="region of interest" description="Disordered" evidence="10">
    <location>
        <begin position="3200"/>
        <end position="3231"/>
    </location>
</feature>
<feature type="domain" description="Ketosynthase family 3 (KS3)" evidence="12">
    <location>
        <begin position="7"/>
        <end position="429"/>
    </location>
</feature>
<dbReference type="InterPro" id="IPR020843">
    <property type="entry name" value="ER"/>
</dbReference>
<dbReference type="InterPro" id="IPR010080">
    <property type="entry name" value="Thioester_reductase-like_dom"/>
</dbReference>
<dbReference type="GO" id="GO:0031177">
    <property type="term" value="F:phosphopantetheine binding"/>
    <property type="evidence" value="ECO:0007669"/>
    <property type="project" value="InterPro"/>
</dbReference>
<dbReference type="Gene3D" id="3.40.366.10">
    <property type="entry name" value="Malonyl-Coenzyme A Acyl Carrier Protein, domain 2"/>
    <property type="match status" value="1"/>
</dbReference>
<evidence type="ECO:0000259" key="11">
    <source>
        <dbReference type="PROSITE" id="PS50075"/>
    </source>
</evidence>
<dbReference type="InterPro" id="IPR029045">
    <property type="entry name" value="ClpP/crotonase-like_dom_sf"/>
</dbReference>
<dbReference type="InterPro" id="IPR042104">
    <property type="entry name" value="PKS_dehydratase_sf"/>
</dbReference>
<gene>
    <name evidence="14" type="ORF">EGYM00163_LOCUS47616</name>
    <name evidence="15" type="ORF">EGYM00163_LOCUS47621</name>
</gene>
<evidence type="ECO:0000259" key="12">
    <source>
        <dbReference type="PROSITE" id="PS52004"/>
    </source>
</evidence>
<dbReference type="InterPro" id="IPR036736">
    <property type="entry name" value="ACP-like_sf"/>
</dbReference>
<dbReference type="InterPro" id="IPR049900">
    <property type="entry name" value="PKS_mFAS_DH"/>
</dbReference>
<accession>A0A6T2JWM3</accession>
<dbReference type="Gene3D" id="1.10.1200.10">
    <property type="entry name" value="ACP-like"/>
    <property type="match status" value="1"/>
</dbReference>
<comment type="similarity">
    <text evidence="1">Belongs to the thiolase-like superfamily. HMG-CoA synthase family.</text>
</comment>
<dbReference type="SMART" id="SM00829">
    <property type="entry name" value="PKS_ER"/>
    <property type="match status" value="1"/>
</dbReference>
<dbReference type="InterPro" id="IPR020841">
    <property type="entry name" value="PKS_Beta-ketoAc_synthase_dom"/>
</dbReference>
<feature type="active site" description="Proton acceptor; for dehydratase activity" evidence="8">
    <location>
        <position position="935"/>
    </location>
</feature>
<feature type="region of interest" description="Disordered" evidence="10">
    <location>
        <begin position="2219"/>
        <end position="2255"/>
    </location>
</feature>
<feature type="compositionally biased region" description="Pro residues" evidence="10">
    <location>
        <begin position="2238"/>
        <end position="2249"/>
    </location>
</feature>
<dbReference type="PANTHER" id="PTHR43775:SF37">
    <property type="entry name" value="SI:DKEY-61P9.11"/>
    <property type="match status" value="1"/>
</dbReference>
<keyword evidence="3" id="KW-0597">Phosphoprotein</keyword>
<dbReference type="Pfam" id="PF00378">
    <property type="entry name" value="ECH_1"/>
    <property type="match status" value="2"/>
</dbReference>
<evidence type="ECO:0000256" key="3">
    <source>
        <dbReference type="ARBA" id="ARBA00022553"/>
    </source>
</evidence>
<dbReference type="Pfam" id="PF13602">
    <property type="entry name" value="ADH_zinc_N_2"/>
    <property type="match status" value="1"/>
</dbReference>
<dbReference type="InterPro" id="IPR050091">
    <property type="entry name" value="PKS_NRPS_Biosynth_Enz"/>
</dbReference>
<dbReference type="CDD" id="cd06558">
    <property type="entry name" value="crotonase-like"/>
    <property type="match status" value="2"/>
</dbReference>
<dbReference type="InterPro" id="IPR013528">
    <property type="entry name" value="HMG_CoA_synth_N"/>
</dbReference>
<feature type="active site" description="Proton donor; for dehydratase activity" evidence="8">
    <location>
        <position position="1108"/>
    </location>
</feature>
<dbReference type="NCBIfam" id="TIGR01833">
    <property type="entry name" value="HMG-CoA-S_euk"/>
    <property type="match status" value="1"/>
</dbReference>
<evidence type="ECO:0000256" key="9">
    <source>
        <dbReference type="RuleBase" id="RU003707"/>
    </source>
</evidence>
<evidence type="ECO:0000256" key="7">
    <source>
        <dbReference type="PIRSR" id="PIRSR610122-2"/>
    </source>
</evidence>
<dbReference type="GO" id="GO:0006633">
    <property type="term" value="P:fatty acid biosynthetic process"/>
    <property type="evidence" value="ECO:0007669"/>
    <property type="project" value="InterPro"/>
</dbReference>
<evidence type="ECO:0000256" key="6">
    <source>
        <dbReference type="PIRSR" id="PIRSR610122-1"/>
    </source>
</evidence>
<dbReference type="InterPro" id="IPR016039">
    <property type="entry name" value="Thiolase-like"/>
</dbReference>
<dbReference type="InterPro" id="IPR010122">
    <property type="entry name" value="HMG_CoA_synthase_euk"/>
</dbReference>
<feature type="binding site" evidence="7">
    <location>
        <position position="3464"/>
    </location>
    <ligand>
        <name>CoA</name>
        <dbReference type="ChEBI" id="CHEBI:57287"/>
    </ligand>
</feature>
<evidence type="ECO:0000256" key="5">
    <source>
        <dbReference type="ARBA" id="ARBA00023268"/>
    </source>
</evidence>
<dbReference type="Pfam" id="PF14765">
    <property type="entry name" value="PS-DH"/>
    <property type="match status" value="1"/>
</dbReference>
<dbReference type="SUPFAM" id="SSF52096">
    <property type="entry name" value="ClpP/crotonase"/>
    <property type="match status" value="2"/>
</dbReference>
<dbReference type="GO" id="GO:0016491">
    <property type="term" value="F:oxidoreductase activity"/>
    <property type="evidence" value="ECO:0007669"/>
    <property type="project" value="InterPro"/>
</dbReference>
<dbReference type="PROSITE" id="PS00166">
    <property type="entry name" value="ENOYL_COA_HYDRATASE"/>
    <property type="match status" value="1"/>
</dbReference>
<feature type="active site" description="Proton donor/acceptor" evidence="6">
    <location>
        <position position="3502"/>
    </location>
</feature>
<dbReference type="Pfam" id="PF01154">
    <property type="entry name" value="HMG_CoA_synt_N"/>
    <property type="match status" value="1"/>
</dbReference>
<evidence type="ECO:0000313" key="15">
    <source>
        <dbReference type="EMBL" id="CAE0836257.1"/>
    </source>
</evidence>
<dbReference type="PROSITE" id="PS00606">
    <property type="entry name" value="KS3_1"/>
    <property type="match status" value="1"/>
</dbReference>
<dbReference type="CDD" id="cd05195">
    <property type="entry name" value="enoyl_red"/>
    <property type="match status" value="1"/>
</dbReference>
<dbReference type="InterPro" id="IPR009081">
    <property type="entry name" value="PP-bd_ACP"/>
</dbReference>